<dbReference type="Pfam" id="PF09799">
    <property type="entry name" value="Transmemb_17"/>
    <property type="match status" value="1"/>
</dbReference>
<keyword evidence="5 8" id="KW-0472">Membrane</keyword>
<evidence type="ECO:0000313" key="10">
    <source>
        <dbReference type="Proteomes" id="UP000314294"/>
    </source>
</evidence>
<evidence type="ECO:0000256" key="8">
    <source>
        <dbReference type="SAM" id="Phobius"/>
    </source>
</evidence>
<accession>A0A4Z2I2J0</accession>
<keyword evidence="10" id="KW-1185">Reference proteome</keyword>
<evidence type="ECO:0000256" key="5">
    <source>
        <dbReference type="ARBA" id="ARBA00023136"/>
    </source>
</evidence>
<proteinExistence type="predicted"/>
<feature type="transmembrane region" description="Helical" evidence="8">
    <location>
        <begin position="110"/>
        <end position="133"/>
    </location>
</feature>
<evidence type="ECO:0000256" key="1">
    <source>
        <dbReference type="ARBA" id="ARBA00004138"/>
    </source>
</evidence>
<dbReference type="InterPro" id="IPR019184">
    <property type="entry name" value="Uncharacterised_TM-17"/>
</dbReference>
<sequence length="366" mass="41125">MRMRKMMEAMKERRAHLVIGVFDLHEHPQALSGRHVLLPLLIVQLRPVVPYRRQIQIRKVLPLTAARGSKLNTLRLNPEEEEEEEALPPKLFPWQSDMAPGWKGNLSERPLASCAALLVLLPCAALAVYFLLLQTFVLRLESRCSALGTQQEVGEEGQAPRLRATGAADERPLTSAPPATRGRRVEFERRQIRWFPVRRDVKEKFPSGPPEPDRSTCGFTQVTTRFVRGVSESSRPEAHGSGEQTHPMGEGLVLPAPPRCVIRTNLLIGICGQDIHLQVRMDRQNRNEAPPANQKRSCLTSGRRRGFQEAGLPGDRASRRRGFQEVGLPGGGASRRRGFQVTGGRRLLLSWLTEQNMMTYFVCSDE</sequence>
<feature type="region of interest" description="Disordered" evidence="7">
    <location>
        <begin position="230"/>
        <end position="251"/>
    </location>
</feature>
<protein>
    <submittedName>
        <fullName evidence="9">Transmembrane protein 216</fullName>
    </submittedName>
</protein>
<keyword evidence="3 8" id="KW-0812">Transmembrane</keyword>
<evidence type="ECO:0000256" key="4">
    <source>
        <dbReference type="ARBA" id="ARBA00022989"/>
    </source>
</evidence>
<evidence type="ECO:0000313" key="9">
    <source>
        <dbReference type="EMBL" id="TNN72050.1"/>
    </source>
</evidence>
<reference evidence="9 10" key="1">
    <citation type="submission" date="2019-03" db="EMBL/GenBank/DDBJ databases">
        <title>First draft genome of Liparis tanakae, snailfish: a comprehensive survey of snailfish specific genes.</title>
        <authorList>
            <person name="Kim W."/>
            <person name="Song I."/>
            <person name="Jeong J.-H."/>
            <person name="Kim D."/>
            <person name="Kim S."/>
            <person name="Ryu S."/>
            <person name="Song J.Y."/>
            <person name="Lee S.K."/>
        </authorList>
    </citation>
    <scope>NUCLEOTIDE SEQUENCE [LARGE SCALE GENOMIC DNA]</scope>
    <source>
        <tissue evidence="9">Muscle</tissue>
    </source>
</reference>
<dbReference type="Proteomes" id="UP000314294">
    <property type="component" value="Unassembled WGS sequence"/>
</dbReference>
<organism evidence="9 10">
    <name type="scientific">Liparis tanakae</name>
    <name type="common">Tanaka's snailfish</name>
    <dbReference type="NCBI Taxonomy" id="230148"/>
    <lineage>
        <taxon>Eukaryota</taxon>
        <taxon>Metazoa</taxon>
        <taxon>Chordata</taxon>
        <taxon>Craniata</taxon>
        <taxon>Vertebrata</taxon>
        <taxon>Euteleostomi</taxon>
        <taxon>Actinopterygii</taxon>
        <taxon>Neopterygii</taxon>
        <taxon>Teleostei</taxon>
        <taxon>Neoteleostei</taxon>
        <taxon>Acanthomorphata</taxon>
        <taxon>Eupercaria</taxon>
        <taxon>Perciformes</taxon>
        <taxon>Cottioidei</taxon>
        <taxon>Cottales</taxon>
        <taxon>Liparidae</taxon>
        <taxon>Liparis</taxon>
    </lineage>
</organism>
<dbReference type="GO" id="GO:0005929">
    <property type="term" value="C:cilium"/>
    <property type="evidence" value="ECO:0007669"/>
    <property type="project" value="UniProtKB-SubCell"/>
</dbReference>
<gene>
    <name evidence="9" type="primary">tmem216</name>
    <name evidence="9" type="ORF">EYF80_017838</name>
</gene>
<evidence type="ECO:0000256" key="6">
    <source>
        <dbReference type="ARBA" id="ARBA00023273"/>
    </source>
</evidence>
<name>A0A4Z2I2J0_9TELE</name>
<evidence type="ECO:0000256" key="3">
    <source>
        <dbReference type="ARBA" id="ARBA00022692"/>
    </source>
</evidence>
<keyword evidence="4 8" id="KW-1133">Transmembrane helix</keyword>
<evidence type="ECO:0000256" key="7">
    <source>
        <dbReference type="SAM" id="MobiDB-lite"/>
    </source>
</evidence>
<comment type="caution">
    <text evidence="9">The sequence shown here is derived from an EMBL/GenBank/DDBJ whole genome shotgun (WGS) entry which is preliminary data.</text>
</comment>
<comment type="subcellular location">
    <subcellularLocation>
        <location evidence="1">Cell projection</location>
        <location evidence="1">Cilium</location>
    </subcellularLocation>
    <subcellularLocation>
        <location evidence="2">Membrane</location>
        <topology evidence="2">Multi-pass membrane protein</topology>
    </subcellularLocation>
</comment>
<keyword evidence="6" id="KW-0966">Cell projection</keyword>
<dbReference type="EMBL" id="SRLO01000143">
    <property type="protein sequence ID" value="TNN72050.1"/>
    <property type="molecule type" value="Genomic_DNA"/>
</dbReference>
<dbReference type="GO" id="GO:0016020">
    <property type="term" value="C:membrane"/>
    <property type="evidence" value="ECO:0007669"/>
    <property type="project" value="UniProtKB-SubCell"/>
</dbReference>
<dbReference type="AlphaFoldDB" id="A0A4Z2I2J0"/>
<evidence type="ECO:0000256" key="2">
    <source>
        <dbReference type="ARBA" id="ARBA00004141"/>
    </source>
</evidence>
<feature type="region of interest" description="Disordered" evidence="7">
    <location>
        <begin position="149"/>
        <end position="182"/>
    </location>
</feature>
<dbReference type="OrthoDB" id="262535at2759"/>
<feature type="region of interest" description="Disordered" evidence="7">
    <location>
        <begin position="285"/>
        <end position="316"/>
    </location>
</feature>